<evidence type="ECO:0000313" key="2">
    <source>
        <dbReference type="Proteomes" id="UP000076079"/>
    </source>
</evidence>
<dbReference type="Proteomes" id="UP000076079">
    <property type="component" value="Chromosome"/>
</dbReference>
<dbReference type="EMBL" id="CP015136">
    <property type="protein sequence ID" value="AMY09351.1"/>
    <property type="molecule type" value="Genomic_DNA"/>
</dbReference>
<keyword evidence="2" id="KW-1185">Reference proteome</keyword>
<dbReference type="STRING" id="1855912.LuPra_02566"/>
<evidence type="ECO:0000313" key="1">
    <source>
        <dbReference type="EMBL" id="AMY09351.1"/>
    </source>
</evidence>
<name>A0A143PLI0_LUTPR</name>
<dbReference type="OrthoDB" id="1495085at2"/>
<reference evidence="2" key="2">
    <citation type="submission" date="2016-04" db="EMBL/GenBank/DDBJ databases">
        <title>First Complete Genome Sequence of a Subdivision 6 Acidobacterium.</title>
        <authorList>
            <person name="Huang S."/>
            <person name="Vieira S."/>
            <person name="Bunk B."/>
            <person name="Riedel T."/>
            <person name="Sproeer C."/>
            <person name="Overmann J."/>
        </authorList>
    </citation>
    <scope>NUCLEOTIDE SEQUENCE [LARGE SCALE GENOMIC DNA]</scope>
    <source>
        <strain evidence="2">DSM 100886 HEG_-6_39</strain>
    </source>
</reference>
<reference evidence="1 2" key="1">
    <citation type="journal article" date="2016" name="Genome Announc.">
        <title>First Complete Genome Sequence of a Subdivision 6 Acidobacterium Strain.</title>
        <authorList>
            <person name="Huang S."/>
            <person name="Vieira S."/>
            <person name="Bunk B."/>
            <person name="Riedel T."/>
            <person name="Sproer C."/>
            <person name="Overmann J."/>
        </authorList>
    </citation>
    <scope>NUCLEOTIDE SEQUENCE [LARGE SCALE GENOMIC DNA]</scope>
    <source>
        <strain evidence="2">DSM 100886 HEG_-6_39</strain>
    </source>
</reference>
<accession>A0A143PLI0</accession>
<organism evidence="1 2">
    <name type="scientific">Luteitalea pratensis</name>
    <dbReference type="NCBI Taxonomy" id="1855912"/>
    <lineage>
        <taxon>Bacteria</taxon>
        <taxon>Pseudomonadati</taxon>
        <taxon>Acidobacteriota</taxon>
        <taxon>Vicinamibacteria</taxon>
        <taxon>Vicinamibacterales</taxon>
        <taxon>Vicinamibacteraceae</taxon>
        <taxon>Luteitalea</taxon>
    </lineage>
</organism>
<gene>
    <name evidence="1" type="ORF">LuPra_02566</name>
</gene>
<dbReference type="KEGG" id="abac:LuPra_02566"/>
<sequence length="128" mass="13971">MPTDKSVLIIGFDPKLLDFSSPELAPTNLTAEAVNAGIAAEFERLRGLGYEPDGCFVDLGETAETVVASQLRAKDYGCVIIGAGVRANPKYFLLFEKLLNVVHEFAPKARIGFNTKPTDTVDAVRRWL</sequence>
<proteinExistence type="predicted"/>
<dbReference type="AlphaFoldDB" id="A0A143PLI0"/>
<dbReference type="RefSeq" id="WP_110171105.1">
    <property type="nucleotide sequence ID" value="NZ_CP015136.1"/>
</dbReference>
<protein>
    <submittedName>
        <fullName evidence="1">Uncharacterized protein</fullName>
    </submittedName>
</protein>